<organism evidence="1 2">
    <name type="scientific">Pyropia yezoensis</name>
    <name type="common">Susabi-nori</name>
    <name type="synonym">Porphyra yezoensis</name>
    <dbReference type="NCBI Taxonomy" id="2788"/>
    <lineage>
        <taxon>Eukaryota</taxon>
        <taxon>Rhodophyta</taxon>
        <taxon>Bangiophyceae</taxon>
        <taxon>Bangiales</taxon>
        <taxon>Bangiaceae</taxon>
        <taxon>Pyropia</taxon>
    </lineage>
</organism>
<sequence>MKALRYPHEERGRSPPDFDRVVQPFPYRPEVRLLSVPGFWVDLVGVVEEACSAVPKDAQHPWISPGRLPLLCMVSSFGLGKTLALREAARYLYKFTDGEPSVPVTKQVGGATDADDPEAVVLAQPSGTVSGRGVVVQAANFNVSYRVSLLERIGLSSREDGAEFKCYLLLYVCVLFNELVDLSDPRTSPSDLFTDFLKNFYGDHREKQFTLEDVCEEVKALVESRAGRGSDNDVVAFLVDEIGKLRTGIGGQICSDKVLDLRFPTRSEACSIVEAGSGLGVAYFVVMESSLMLSERSASGRAAEPLMALPPGDLITQKIRLLDAMCAGAGEATGVSPAANKAMWRLQVDTGTKISIERFYVAEVNALLGGMLWRSVELFVEKLLVAPKANLVKVLMAVDSRLVTDSMDDDLSYSSFWEHRNSVFRDNVLAATLLPVEVLEESLVIRPDGISQLLSDVRVDATVERTGVIYLAGAGASTGGWTINDLLGGKVSENIMCQSMFKLPHSASAVDGVGFRRALNDVPGVVSRGELDAEWCQEKHSKPSAATVLSASDVKKSLENMGWVGKDAAAMQFYGGPQGYGDWGRRSIFVYAGLRKVSVRAVNHPLAANAFVLDGSDLYVLLGHTMYCLARALYLLLPTDGTSATAASPRAVMPSTSDPSTMAASASPSTLGRTRRKRSKRKRQARRAGKLG</sequence>
<reference evidence="1" key="1">
    <citation type="submission" date="2019-11" db="EMBL/GenBank/DDBJ databases">
        <title>Nori genome reveals adaptations in red seaweeds to the harsh intertidal environment.</title>
        <authorList>
            <person name="Wang D."/>
            <person name="Mao Y."/>
        </authorList>
    </citation>
    <scope>NUCLEOTIDE SEQUENCE</scope>
    <source>
        <tissue evidence="1">Gametophyte</tissue>
    </source>
</reference>
<dbReference type="Proteomes" id="UP000798662">
    <property type="component" value="Chromosome 3"/>
</dbReference>
<name>A0ACC3CHN2_PYRYE</name>
<accession>A0ACC3CHN2</accession>
<protein>
    <submittedName>
        <fullName evidence="1">Uncharacterized protein</fullName>
    </submittedName>
</protein>
<dbReference type="EMBL" id="CM020620">
    <property type="protein sequence ID" value="KAK1869368.1"/>
    <property type="molecule type" value="Genomic_DNA"/>
</dbReference>
<evidence type="ECO:0000313" key="1">
    <source>
        <dbReference type="EMBL" id="KAK1869368.1"/>
    </source>
</evidence>
<gene>
    <name evidence="1" type="ORF">I4F81_011845</name>
</gene>
<keyword evidence="2" id="KW-1185">Reference proteome</keyword>
<evidence type="ECO:0000313" key="2">
    <source>
        <dbReference type="Proteomes" id="UP000798662"/>
    </source>
</evidence>
<proteinExistence type="predicted"/>
<comment type="caution">
    <text evidence="1">The sequence shown here is derived from an EMBL/GenBank/DDBJ whole genome shotgun (WGS) entry which is preliminary data.</text>
</comment>